<dbReference type="Pfam" id="PF01575">
    <property type="entry name" value="MaoC_dehydratas"/>
    <property type="match status" value="1"/>
</dbReference>
<organism evidence="2 3">
    <name type="scientific">Vibrio amylolyticus</name>
    <dbReference type="NCBI Taxonomy" id="2847292"/>
    <lineage>
        <taxon>Bacteria</taxon>
        <taxon>Pseudomonadati</taxon>
        <taxon>Pseudomonadota</taxon>
        <taxon>Gammaproteobacteria</taxon>
        <taxon>Vibrionales</taxon>
        <taxon>Vibrionaceae</taxon>
        <taxon>Vibrio</taxon>
    </lineage>
</organism>
<feature type="domain" description="MaoC-like" evidence="1">
    <location>
        <begin position="168"/>
        <end position="248"/>
    </location>
</feature>
<comment type="caution">
    <text evidence="2">The sequence shown here is derived from an EMBL/GenBank/DDBJ whole genome shotgun (WGS) entry which is preliminary data.</text>
</comment>
<proteinExistence type="predicted"/>
<dbReference type="InterPro" id="IPR002539">
    <property type="entry name" value="MaoC-like_dom"/>
</dbReference>
<dbReference type="EMBL" id="JAJHVV010000005">
    <property type="protein sequence ID" value="MCK6263532.1"/>
    <property type="molecule type" value="Genomic_DNA"/>
</dbReference>
<dbReference type="InterPro" id="IPR029069">
    <property type="entry name" value="HotDog_dom_sf"/>
</dbReference>
<dbReference type="AlphaFoldDB" id="A0A9X1XHZ1"/>
<evidence type="ECO:0000313" key="3">
    <source>
        <dbReference type="Proteomes" id="UP001139559"/>
    </source>
</evidence>
<accession>A0A9X1XHZ1</accession>
<dbReference type="PANTHER" id="PTHR43841:SF3">
    <property type="entry name" value="(3R)-HYDROXYACYL-ACP DEHYDRATASE SUBUNIT HADB"/>
    <property type="match status" value="1"/>
</dbReference>
<protein>
    <recommendedName>
        <fullName evidence="1">MaoC-like domain-containing protein</fullName>
    </recommendedName>
</protein>
<keyword evidence="3" id="KW-1185">Reference proteome</keyword>
<dbReference type="RefSeq" id="WP_248008614.1">
    <property type="nucleotide sequence ID" value="NZ_JAJHVV010000005.1"/>
</dbReference>
<dbReference type="SUPFAM" id="SSF54637">
    <property type="entry name" value="Thioesterase/thiol ester dehydrase-isomerase"/>
    <property type="match status" value="1"/>
</dbReference>
<name>A0A9X1XHZ1_9VIBR</name>
<gene>
    <name evidence="2" type="ORF">KP803_09640</name>
</gene>
<dbReference type="Proteomes" id="UP001139559">
    <property type="component" value="Unassembled WGS sequence"/>
</dbReference>
<evidence type="ECO:0000259" key="1">
    <source>
        <dbReference type="Pfam" id="PF01575"/>
    </source>
</evidence>
<dbReference type="PANTHER" id="PTHR43841">
    <property type="entry name" value="3-HYDROXYACYL-THIOESTER DEHYDRATASE HTDX-RELATED"/>
    <property type="match status" value="1"/>
</dbReference>
<dbReference type="Gene3D" id="3.10.129.10">
    <property type="entry name" value="Hotdog Thioesterase"/>
    <property type="match status" value="1"/>
</dbReference>
<sequence>MSTLPDYRPLLCKALFKGRKGNELKPFSLSIEHFSFQCDHIAMYRHFFNIRDKNFPLPYLFVATQAAQLYLFTHPDIAIRPLGLVHTGIELDCFEYIDETLEFSFNLALSAQSDTERGKAFELTGSLLFENNVIAQYRSQYLIPNRNKKIKRSSTQEQEEAKSGKDLNWGSISVNDARRYAKLSKDYNPIHLSHVLSRLFGFKQPIAHGMYMVGKLYEKATVKTTERDKANSNQHLKVAFCRPLLLPSPMYFRDQNDSLSLLNQKQKLCVEMTIRKGES</sequence>
<evidence type="ECO:0000313" key="2">
    <source>
        <dbReference type="EMBL" id="MCK6263532.1"/>
    </source>
</evidence>
<reference evidence="2" key="1">
    <citation type="submission" date="2021-11" db="EMBL/GenBank/DDBJ databases">
        <title>Vibrio ZSDE26 sp. nov. and Vibrio ZSDZ34 sp. nov., isolated from coastal seawater in Qingdao.</title>
        <authorList>
            <person name="Zhang P."/>
        </authorList>
    </citation>
    <scope>NUCLEOTIDE SEQUENCE</scope>
    <source>
        <strain evidence="2">ZSDE26</strain>
    </source>
</reference>